<dbReference type="GO" id="GO:0003723">
    <property type="term" value="F:RNA binding"/>
    <property type="evidence" value="ECO:0007669"/>
    <property type="project" value="InterPro"/>
</dbReference>
<dbReference type="Gene3D" id="3.30.70.2660">
    <property type="match status" value="1"/>
</dbReference>
<dbReference type="InterPro" id="IPR021124">
    <property type="entry name" value="CRISPR-assoc_prot_Cas5"/>
</dbReference>
<dbReference type="EMBL" id="JASNVP010000011">
    <property type="protein sequence ID" value="MDK4326941.1"/>
    <property type="molecule type" value="Genomic_DNA"/>
</dbReference>
<dbReference type="CDD" id="cd09756">
    <property type="entry name" value="Cas5_I-E"/>
    <property type="match status" value="1"/>
</dbReference>
<name>A0AAP4BWK7_9CORY</name>
<dbReference type="AlphaFoldDB" id="A0AAP4BWK7"/>
<accession>A0AAP4BWK7</accession>
<evidence type="ECO:0000313" key="2">
    <source>
        <dbReference type="EMBL" id="MDK4326941.1"/>
    </source>
</evidence>
<comment type="caution">
    <text evidence="2">The sequence shown here is derived from an EMBL/GenBank/DDBJ whole genome shotgun (WGS) entry which is preliminary data.</text>
</comment>
<reference evidence="2" key="1">
    <citation type="submission" date="2023-05" db="EMBL/GenBank/DDBJ databases">
        <title>Metabolic capabilities are highly conserved among human nasal-associated Corynebacterium species in pangenomic analyses.</title>
        <authorList>
            <person name="Tran T.H."/>
            <person name="Roberts A.Q."/>
            <person name="Escapa I.F."/>
            <person name="Gao W."/>
            <person name="Conlan S."/>
            <person name="Kong H."/>
            <person name="Segre J.A."/>
            <person name="Kelly M.S."/>
            <person name="Lemon K.P."/>
        </authorList>
    </citation>
    <scope>NUCLEOTIDE SEQUENCE</scope>
    <source>
        <strain evidence="2">KPL2654</strain>
    </source>
</reference>
<keyword evidence="1" id="KW-0051">Antiviral defense</keyword>
<sequence length="237" mass="26285">MTSSVYLRLAGPVQSWAKPAVTGNLVRTNPVPTQSALQGMVAAALGAPRGHWPEWVNEIDFRVREDHPPQFLDDFHTIGSREDEWDFRRRLAITQGLRASSAKKLAYKPGVGATVISQRTYLADAEFLVQATAQGHTEELDYALSNPEFSIYLGRKAFAASFPFYLGVGDANVLTQLPALARNEQKITNGKVSVKLYQHALGQAAAPAQTMVPAARSRAEWMDKLRPFELVRRQTQH</sequence>
<dbReference type="NCBIfam" id="TIGR01868">
    <property type="entry name" value="casD_Cas5e"/>
    <property type="match status" value="1"/>
</dbReference>
<evidence type="ECO:0000256" key="1">
    <source>
        <dbReference type="ARBA" id="ARBA00023118"/>
    </source>
</evidence>
<evidence type="ECO:0000313" key="3">
    <source>
        <dbReference type="Proteomes" id="UP001226160"/>
    </source>
</evidence>
<gene>
    <name evidence="2" type="primary">cas5e</name>
    <name evidence="2" type="ORF">QPX54_10565</name>
</gene>
<proteinExistence type="predicted"/>
<dbReference type="NCBIfam" id="TIGR02593">
    <property type="entry name" value="CRISPR_cas5"/>
    <property type="match status" value="1"/>
</dbReference>
<dbReference type="InterPro" id="IPR010147">
    <property type="entry name" value="CRISPR-assoc_prot_CasD"/>
</dbReference>
<dbReference type="Proteomes" id="UP001226160">
    <property type="component" value="Unassembled WGS sequence"/>
</dbReference>
<dbReference type="GO" id="GO:0051607">
    <property type="term" value="P:defense response to virus"/>
    <property type="evidence" value="ECO:0007669"/>
    <property type="project" value="UniProtKB-KW"/>
</dbReference>
<dbReference type="InterPro" id="IPR013422">
    <property type="entry name" value="CRISPR-assoc_prot_Cas5_N"/>
</dbReference>
<dbReference type="RefSeq" id="WP_049149143.1">
    <property type="nucleotide sequence ID" value="NZ_CABIYR010000004.1"/>
</dbReference>
<organism evidence="2 3">
    <name type="scientific">Corynebacterium propinquum</name>
    <dbReference type="NCBI Taxonomy" id="43769"/>
    <lineage>
        <taxon>Bacteria</taxon>
        <taxon>Bacillati</taxon>
        <taxon>Actinomycetota</taxon>
        <taxon>Actinomycetes</taxon>
        <taxon>Mycobacteriales</taxon>
        <taxon>Corynebacteriaceae</taxon>
        <taxon>Corynebacterium</taxon>
    </lineage>
</organism>
<protein>
    <submittedName>
        <fullName evidence="2">Type I-E CRISPR-associated protein Cas5/CasD</fullName>
    </submittedName>
</protein>
<dbReference type="Pfam" id="PF09704">
    <property type="entry name" value="Cas_Cas5d"/>
    <property type="match status" value="1"/>
</dbReference>
<dbReference type="GO" id="GO:0043571">
    <property type="term" value="P:maintenance of CRISPR repeat elements"/>
    <property type="evidence" value="ECO:0007669"/>
    <property type="project" value="InterPro"/>
</dbReference>